<comment type="similarity">
    <text evidence="2">Belongs to the WD repeat TAF5 family.</text>
</comment>
<dbReference type="InterPro" id="IPR019775">
    <property type="entry name" value="WD40_repeat_CS"/>
</dbReference>
<dbReference type="Gene3D" id="1.25.40.500">
    <property type="entry name" value="TFIID subunit TAF5, NTD2 domain"/>
    <property type="match status" value="1"/>
</dbReference>
<feature type="repeat" description="WD" evidence="8">
    <location>
        <begin position="417"/>
        <end position="442"/>
    </location>
</feature>
<dbReference type="Pfam" id="PF04494">
    <property type="entry name" value="TFIID_NTD2"/>
    <property type="match status" value="1"/>
</dbReference>
<evidence type="ECO:0000256" key="6">
    <source>
        <dbReference type="ARBA" id="ARBA00023163"/>
    </source>
</evidence>
<dbReference type="InterPro" id="IPR007582">
    <property type="entry name" value="TFIID_NTD2"/>
</dbReference>
<feature type="repeat" description="WD" evidence="8">
    <location>
        <begin position="444"/>
        <end position="472"/>
    </location>
</feature>
<evidence type="ECO:0000256" key="9">
    <source>
        <dbReference type="SAM" id="Coils"/>
    </source>
</evidence>
<keyword evidence="9" id="KW-0175">Coiled coil</keyword>
<dbReference type="SUPFAM" id="SSF50978">
    <property type="entry name" value="WD40 repeat-like"/>
    <property type="match status" value="1"/>
</dbReference>
<keyword evidence="6" id="KW-0804">Transcription</keyword>
<keyword evidence="12" id="KW-1185">Reference proteome</keyword>
<feature type="domain" description="TFIID subunit TAF5 NTD2" evidence="10">
    <location>
        <begin position="65"/>
        <end position="194"/>
    </location>
</feature>
<dbReference type="InterPro" id="IPR037264">
    <property type="entry name" value="TFIID_NTD2_sf"/>
</dbReference>
<proteinExistence type="inferred from homology"/>
<keyword evidence="5" id="KW-0805">Transcription regulation</keyword>
<dbReference type="InterPro" id="IPR001680">
    <property type="entry name" value="WD40_rpt"/>
</dbReference>
<evidence type="ECO:0000259" key="10">
    <source>
        <dbReference type="Pfam" id="PF04494"/>
    </source>
</evidence>
<dbReference type="PROSITE" id="PS50294">
    <property type="entry name" value="WD_REPEATS_REGION"/>
    <property type="match status" value="4"/>
</dbReference>
<dbReference type="SMART" id="SM00320">
    <property type="entry name" value="WD40"/>
    <property type="match status" value="4"/>
</dbReference>
<comment type="caution">
    <text evidence="11">The sequence shown here is derived from an EMBL/GenBank/DDBJ whole genome shotgun (WGS) entry which is preliminary data.</text>
</comment>
<dbReference type="PROSITE" id="PS00678">
    <property type="entry name" value="WD_REPEATS_1"/>
    <property type="match status" value="2"/>
</dbReference>
<dbReference type="GO" id="GO:0005669">
    <property type="term" value="C:transcription factor TFIID complex"/>
    <property type="evidence" value="ECO:0007669"/>
    <property type="project" value="TreeGrafter"/>
</dbReference>
<dbReference type="InterPro" id="IPR036322">
    <property type="entry name" value="WD40_repeat_dom_sf"/>
</dbReference>
<dbReference type="GO" id="GO:0016251">
    <property type="term" value="F:RNA polymerase II general transcription initiation factor activity"/>
    <property type="evidence" value="ECO:0007669"/>
    <property type="project" value="TreeGrafter"/>
</dbReference>
<feature type="coiled-coil region" evidence="9">
    <location>
        <begin position="225"/>
        <end position="252"/>
    </location>
</feature>
<dbReference type="CDD" id="cd08044">
    <property type="entry name" value="TAF5_NTD2"/>
    <property type="match status" value="1"/>
</dbReference>
<keyword evidence="4" id="KW-0677">Repeat</keyword>
<dbReference type="PROSITE" id="PS50082">
    <property type="entry name" value="WD_REPEATS_2"/>
    <property type="match status" value="5"/>
</dbReference>
<dbReference type="CDD" id="cd00200">
    <property type="entry name" value="WD40"/>
    <property type="match status" value="1"/>
</dbReference>
<reference evidence="11" key="2">
    <citation type="submission" date="2023-05" db="EMBL/GenBank/DDBJ databases">
        <authorList>
            <person name="Fouks B."/>
        </authorList>
    </citation>
    <scope>NUCLEOTIDE SEQUENCE</scope>
    <source>
        <strain evidence="11">Stay&amp;Tobe</strain>
        <tissue evidence="11">Testes</tissue>
    </source>
</reference>
<evidence type="ECO:0000256" key="8">
    <source>
        <dbReference type="PROSITE-ProRule" id="PRU00221"/>
    </source>
</evidence>
<gene>
    <name evidence="11" type="ORF">L9F63_025419</name>
</gene>
<dbReference type="InterPro" id="IPR015943">
    <property type="entry name" value="WD40/YVTN_repeat-like_dom_sf"/>
</dbReference>
<evidence type="ECO:0000256" key="4">
    <source>
        <dbReference type="ARBA" id="ARBA00022737"/>
    </source>
</evidence>
<feature type="repeat" description="WD" evidence="8">
    <location>
        <begin position="375"/>
        <end position="416"/>
    </location>
</feature>
<dbReference type="AlphaFoldDB" id="A0AAD8E4N9"/>
<keyword evidence="7" id="KW-0539">Nucleus</keyword>
<dbReference type="Gene3D" id="2.130.10.10">
    <property type="entry name" value="YVTN repeat-like/Quinoprotein amine dehydrogenase"/>
    <property type="match status" value="2"/>
</dbReference>
<name>A0AAD8E4N9_DIPPU</name>
<keyword evidence="3 8" id="KW-0853">WD repeat</keyword>
<evidence type="ECO:0000313" key="12">
    <source>
        <dbReference type="Proteomes" id="UP001233999"/>
    </source>
</evidence>
<dbReference type="Pfam" id="PF00400">
    <property type="entry name" value="WD40"/>
    <property type="match status" value="5"/>
</dbReference>
<accession>A0AAD8E4N9</accession>
<dbReference type="PANTHER" id="PTHR19879">
    <property type="entry name" value="TRANSCRIPTION INITIATION FACTOR TFIID"/>
    <property type="match status" value="1"/>
</dbReference>
<reference evidence="11" key="1">
    <citation type="journal article" date="2023" name="IScience">
        <title>Live-bearing cockroach genome reveals convergent evolutionary mechanisms linked to viviparity in insects and beyond.</title>
        <authorList>
            <person name="Fouks B."/>
            <person name="Harrison M.C."/>
            <person name="Mikhailova A.A."/>
            <person name="Marchal E."/>
            <person name="English S."/>
            <person name="Carruthers M."/>
            <person name="Jennings E.C."/>
            <person name="Chiamaka E.L."/>
            <person name="Frigard R.A."/>
            <person name="Pippel M."/>
            <person name="Attardo G.M."/>
            <person name="Benoit J.B."/>
            <person name="Bornberg-Bauer E."/>
            <person name="Tobe S.S."/>
        </authorList>
    </citation>
    <scope>NUCLEOTIDE SEQUENCE</scope>
    <source>
        <strain evidence="11">Stay&amp;Tobe</strain>
    </source>
</reference>
<protein>
    <recommendedName>
        <fullName evidence="10">TFIID subunit TAF5 NTD2 domain-containing protein</fullName>
    </recommendedName>
</protein>
<evidence type="ECO:0000256" key="2">
    <source>
        <dbReference type="ARBA" id="ARBA00009435"/>
    </source>
</evidence>
<organism evidence="11 12">
    <name type="scientific">Diploptera punctata</name>
    <name type="common">Pacific beetle cockroach</name>
    <dbReference type="NCBI Taxonomy" id="6984"/>
    <lineage>
        <taxon>Eukaryota</taxon>
        <taxon>Metazoa</taxon>
        <taxon>Ecdysozoa</taxon>
        <taxon>Arthropoda</taxon>
        <taxon>Hexapoda</taxon>
        <taxon>Insecta</taxon>
        <taxon>Pterygota</taxon>
        <taxon>Neoptera</taxon>
        <taxon>Polyneoptera</taxon>
        <taxon>Dictyoptera</taxon>
        <taxon>Blattodea</taxon>
        <taxon>Blaberoidea</taxon>
        <taxon>Blaberidae</taxon>
        <taxon>Diplopterinae</taxon>
        <taxon>Diploptera</taxon>
    </lineage>
</organism>
<dbReference type="PANTHER" id="PTHR19879:SF5">
    <property type="entry name" value="WD REPEAT-CONTAINING PROTEIN 55 HOMOLOG"/>
    <property type="match status" value="1"/>
</dbReference>
<dbReference type="GO" id="GO:0006367">
    <property type="term" value="P:transcription initiation at RNA polymerase II promoter"/>
    <property type="evidence" value="ECO:0007669"/>
    <property type="project" value="TreeGrafter"/>
</dbReference>
<dbReference type="SUPFAM" id="SSF160897">
    <property type="entry name" value="Taf5 N-terminal domain-like"/>
    <property type="match status" value="1"/>
</dbReference>
<sequence>MKRSRNEIVKATVGSYLKRRHYTDTENFRKSELQLSQTNEQMAVSSAVEKEVTRNNTIIFSSINNDIAQIDHQFSRLKTWISEMKSETCKSELASLLCPLFCRLYLEMLRGGHRQSVAKFFKRHQGLFATREHSRELVEELACVYSNQDIDSSPVVKAFRSSKYRVHLSSQSMMCLQKYLSQHGHVILMQVLQTWFDLEIGESFHLEEEEEETESPEIVKIQTSEQNISNRISHSETDLQELEEVIRQVREGPPSPSPLLLYTMSNTDGNVACGRTWGAVEMLGAGFGSEVKLWSLVQNKMLNSPCPNVSKIELACDVSSTHKPHDASSNIVCLRGHSASVQDIAYVPDGLFVSVSYDKTMRAWRMNDFSCVSVYRGHNYPIWCVDASPMGVYVATGSHDRTARLWSLDRTFPLRVFAGHNQDVEALKFHPNSSYLATGSTDKHPDGKYIASAGEDKRIRIWDLAAGTMLTELKGHSHTVLGLAWSRDGECLASCGLDNAVRVWNVKSRPNISSDTHTSPELVASYTTGCSSLLSLHYSHTNTLVCVGIV</sequence>
<evidence type="ECO:0000256" key="3">
    <source>
        <dbReference type="ARBA" id="ARBA00022574"/>
    </source>
</evidence>
<feature type="repeat" description="WD" evidence="8">
    <location>
        <begin position="334"/>
        <end position="374"/>
    </location>
</feature>
<evidence type="ECO:0000256" key="1">
    <source>
        <dbReference type="ARBA" id="ARBA00004123"/>
    </source>
</evidence>
<evidence type="ECO:0000256" key="7">
    <source>
        <dbReference type="ARBA" id="ARBA00023242"/>
    </source>
</evidence>
<dbReference type="InterPro" id="IPR020472">
    <property type="entry name" value="WD40_PAC1"/>
</dbReference>
<comment type="subcellular location">
    <subcellularLocation>
        <location evidence="1">Nucleus</location>
    </subcellularLocation>
</comment>
<dbReference type="EMBL" id="JASPKZ010009499">
    <property type="protein sequence ID" value="KAJ9576686.1"/>
    <property type="molecule type" value="Genomic_DNA"/>
</dbReference>
<feature type="repeat" description="WD" evidence="8">
    <location>
        <begin position="473"/>
        <end position="514"/>
    </location>
</feature>
<dbReference type="PRINTS" id="PR00320">
    <property type="entry name" value="GPROTEINBRPT"/>
</dbReference>
<dbReference type="Proteomes" id="UP001233999">
    <property type="component" value="Unassembled WGS sequence"/>
</dbReference>
<evidence type="ECO:0000256" key="5">
    <source>
        <dbReference type="ARBA" id="ARBA00023015"/>
    </source>
</evidence>
<evidence type="ECO:0000313" key="11">
    <source>
        <dbReference type="EMBL" id="KAJ9576686.1"/>
    </source>
</evidence>